<name>A0ACA8R2J8_METAZ</name>
<evidence type="ECO:0000313" key="2">
    <source>
        <dbReference type="Proteomes" id="UP000825015"/>
    </source>
</evidence>
<protein>
    <submittedName>
        <fullName evidence="1">Uncharacterized protein</fullName>
    </submittedName>
</protein>
<sequence>MNYEKIVITTEKRNFEYEVGKKINRITPPQGIIESTDIVESIHIDTENKIISISFKNLKKIVYPISSILFYEVYDKK</sequence>
<gene>
    <name evidence="1" type="ORF">MarbSA_05580</name>
</gene>
<reference evidence="1" key="1">
    <citation type="submission" date="2019-06" db="EMBL/GenBank/DDBJ databases">
        <title>Complete genome sequence of Methanobrevibacter arboriphilus strain SA.</title>
        <authorList>
            <person name="Asakawa S."/>
        </authorList>
    </citation>
    <scope>NUCLEOTIDE SEQUENCE</scope>
    <source>
        <strain evidence="1">SA</strain>
    </source>
</reference>
<proteinExistence type="predicted"/>
<keyword evidence="2" id="KW-1185">Reference proteome</keyword>
<organism evidence="1 2">
    <name type="scientific">Methanobrevibacter arboriphilus</name>
    <dbReference type="NCBI Taxonomy" id="39441"/>
    <lineage>
        <taxon>Archaea</taxon>
        <taxon>Methanobacteriati</taxon>
        <taxon>Methanobacteriota</taxon>
        <taxon>Methanomada group</taxon>
        <taxon>Methanobacteria</taxon>
        <taxon>Methanobacteriales</taxon>
        <taxon>Methanobacteriaceae</taxon>
        <taxon>Methanobrevibacter</taxon>
    </lineage>
</organism>
<accession>A0ACA8R2J8</accession>
<dbReference type="Proteomes" id="UP000825015">
    <property type="component" value="Chromosome"/>
</dbReference>
<evidence type="ECO:0000313" key="1">
    <source>
        <dbReference type="EMBL" id="BBL61518.1"/>
    </source>
</evidence>
<dbReference type="EMBL" id="AP019779">
    <property type="protein sequence ID" value="BBL61518.1"/>
    <property type="molecule type" value="Genomic_DNA"/>
</dbReference>